<dbReference type="PROSITE" id="PS51375">
    <property type="entry name" value="PPR"/>
    <property type="match status" value="4"/>
</dbReference>
<evidence type="ECO:0000256" key="2">
    <source>
        <dbReference type="PROSITE-ProRule" id="PRU00708"/>
    </source>
</evidence>
<accession>A0AAV6XNU6</accession>
<dbReference type="PANTHER" id="PTHR24015">
    <property type="entry name" value="OS07G0578800 PROTEIN-RELATED"/>
    <property type="match status" value="1"/>
</dbReference>
<protein>
    <recommendedName>
        <fullName evidence="5">Pentatricopeptide repeat-containing protein</fullName>
    </recommendedName>
</protein>
<dbReference type="Pfam" id="PF13041">
    <property type="entry name" value="PPR_2"/>
    <property type="match status" value="2"/>
</dbReference>
<feature type="repeat" description="PPR" evidence="2">
    <location>
        <begin position="384"/>
        <end position="418"/>
    </location>
</feature>
<dbReference type="InterPro" id="IPR046960">
    <property type="entry name" value="PPR_At4g14850-like_plant"/>
</dbReference>
<comment type="caution">
    <text evidence="3">The sequence shown here is derived from an EMBL/GenBank/DDBJ whole genome shotgun (WGS) entry which is preliminary data.</text>
</comment>
<dbReference type="FunFam" id="1.25.40.10:FF:000343">
    <property type="entry name" value="Pentatricopeptide repeat-containing protein At3g58590"/>
    <property type="match status" value="1"/>
</dbReference>
<reference evidence="3" key="1">
    <citation type="submission" date="2019-10" db="EMBL/GenBank/DDBJ databases">
        <authorList>
            <person name="Zhang R."/>
            <person name="Pan Y."/>
            <person name="Wang J."/>
            <person name="Ma R."/>
            <person name="Yu S."/>
        </authorList>
    </citation>
    <scope>NUCLEOTIDE SEQUENCE</scope>
    <source>
        <strain evidence="3">LA-IB0</strain>
        <tissue evidence="3">Leaf</tissue>
    </source>
</reference>
<keyword evidence="4" id="KW-1185">Reference proteome</keyword>
<dbReference type="Gene3D" id="1.25.40.10">
    <property type="entry name" value="Tetratricopeptide repeat domain"/>
    <property type="match status" value="5"/>
</dbReference>
<feature type="repeat" description="PPR" evidence="2">
    <location>
        <begin position="178"/>
        <end position="213"/>
    </location>
</feature>
<dbReference type="GO" id="GO:0009451">
    <property type="term" value="P:RNA modification"/>
    <property type="evidence" value="ECO:0007669"/>
    <property type="project" value="InterPro"/>
</dbReference>
<gene>
    <name evidence="3" type="ORF">BUALT_Bualt04G0090100</name>
</gene>
<organism evidence="3 4">
    <name type="scientific">Buddleja alternifolia</name>
    <dbReference type="NCBI Taxonomy" id="168488"/>
    <lineage>
        <taxon>Eukaryota</taxon>
        <taxon>Viridiplantae</taxon>
        <taxon>Streptophyta</taxon>
        <taxon>Embryophyta</taxon>
        <taxon>Tracheophyta</taxon>
        <taxon>Spermatophyta</taxon>
        <taxon>Magnoliopsida</taxon>
        <taxon>eudicotyledons</taxon>
        <taxon>Gunneridae</taxon>
        <taxon>Pentapetalae</taxon>
        <taxon>asterids</taxon>
        <taxon>lamiids</taxon>
        <taxon>Lamiales</taxon>
        <taxon>Scrophulariaceae</taxon>
        <taxon>Buddlejeae</taxon>
        <taxon>Buddleja</taxon>
    </lineage>
</organism>
<feature type="repeat" description="PPR" evidence="2">
    <location>
        <begin position="282"/>
        <end position="316"/>
    </location>
</feature>
<dbReference type="FunFam" id="1.25.40.10:FF:000073">
    <property type="entry name" value="Pentatricopeptide repeat-containing protein chloroplastic"/>
    <property type="match status" value="1"/>
</dbReference>
<dbReference type="PANTHER" id="PTHR24015:SF2033">
    <property type="entry name" value="PENTATRICOPEPTIDE REPEAT-CONTAINING PROTEIN"/>
    <property type="match status" value="1"/>
</dbReference>
<dbReference type="FunFam" id="1.25.40.10:FF:000090">
    <property type="entry name" value="Pentatricopeptide repeat-containing protein, chloroplastic"/>
    <property type="match status" value="1"/>
</dbReference>
<sequence>MQQIGVPLMRERLALAEVLRKCSQNLLYNEGKQVHGAVLRKGYESNIMINIDLIDMYGKCGRMEEAHSVFDKMSERSVVSWTALMCGYLQVGNAKSSLLLLNEMGNSNVRPNEYTLSTNIKACAILVDLDIGKQIHSICSKSGLECHPVVGNSIVDMYSKCRRIKEAERMFYLMPVKSLITWNVMIAGYALCEDTCDKSLHFLKEMQVQGQIPDGFTFSGTLKACSSLGAIKEGRQIHAFLVRKGYSISTHKILSGALIDHYAQCGFLFEARKVFAQMETKSVISWTALIVGYAKKGYLSEAINLFRHLRGSNVVFVDSFVLSSIISVFADFAMVDLGKQMHSLTIKMPYNLDVSVGNSILDMYLKCGLTDEAEKYFSKMVIKNVVSYTIVITGYGKHGLGNKAVRLFEKMQNQNIEPDRVTYLAVLSACSHSGLVEESQECFTRLCNDLRVRPSVEHYACMVDVLGRAGRLKEAKNVIEMMPLRANVGIWQTLFNACRLHKNVEMGREVGEMLLRLDGENLVNYVLVSNMFADIGCWRECERLRGLVKAKGLKKEAGCSW</sequence>
<name>A0AAV6XNU6_9LAMI</name>
<evidence type="ECO:0008006" key="5">
    <source>
        <dbReference type="Google" id="ProtNLM"/>
    </source>
</evidence>
<dbReference type="InterPro" id="IPR046848">
    <property type="entry name" value="E_motif"/>
</dbReference>
<evidence type="ECO:0000256" key="1">
    <source>
        <dbReference type="ARBA" id="ARBA00022737"/>
    </source>
</evidence>
<dbReference type="InterPro" id="IPR011990">
    <property type="entry name" value="TPR-like_helical_dom_sf"/>
</dbReference>
<dbReference type="Pfam" id="PF20431">
    <property type="entry name" value="E_motif"/>
    <property type="match status" value="1"/>
</dbReference>
<dbReference type="Proteomes" id="UP000826271">
    <property type="component" value="Unassembled WGS sequence"/>
</dbReference>
<dbReference type="Pfam" id="PF01535">
    <property type="entry name" value="PPR"/>
    <property type="match status" value="4"/>
</dbReference>
<dbReference type="NCBIfam" id="TIGR00756">
    <property type="entry name" value="PPR"/>
    <property type="match status" value="5"/>
</dbReference>
<dbReference type="EMBL" id="WHWC01000004">
    <property type="protein sequence ID" value="KAG8384168.1"/>
    <property type="molecule type" value="Genomic_DNA"/>
</dbReference>
<evidence type="ECO:0000313" key="4">
    <source>
        <dbReference type="Proteomes" id="UP000826271"/>
    </source>
</evidence>
<proteinExistence type="predicted"/>
<feature type="repeat" description="PPR" evidence="2">
    <location>
        <begin position="77"/>
        <end position="111"/>
    </location>
</feature>
<dbReference type="AlphaFoldDB" id="A0AAV6XNU6"/>
<dbReference type="InterPro" id="IPR002885">
    <property type="entry name" value="PPR_rpt"/>
</dbReference>
<keyword evidence="1" id="KW-0677">Repeat</keyword>
<evidence type="ECO:0000313" key="3">
    <source>
        <dbReference type="EMBL" id="KAG8384168.1"/>
    </source>
</evidence>
<dbReference type="GO" id="GO:0003729">
    <property type="term" value="F:mRNA binding"/>
    <property type="evidence" value="ECO:0007669"/>
    <property type="project" value="UniProtKB-ARBA"/>
</dbReference>